<dbReference type="GO" id="GO:0006281">
    <property type="term" value="P:DNA repair"/>
    <property type="evidence" value="ECO:0007669"/>
    <property type="project" value="TreeGrafter"/>
</dbReference>
<dbReference type="Pfam" id="PF08645">
    <property type="entry name" value="PNK3P"/>
    <property type="match status" value="1"/>
</dbReference>
<dbReference type="AlphaFoldDB" id="A0A6C0EIW6"/>
<dbReference type="InterPro" id="IPR006549">
    <property type="entry name" value="HAD-SF_hydro_IIIA"/>
</dbReference>
<dbReference type="PANTHER" id="PTHR12083:SF9">
    <property type="entry name" value="BIFUNCTIONAL POLYNUCLEOTIDE PHOSPHATASE_KINASE"/>
    <property type="match status" value="1"/>
</dbReference>
<dbReference type="GO" id="GO:0003690">
    <property type="term" value="F:double-stranded DNA binding"/>
    <property type="evidence" value="ECO:0007669"/>
    <property type="project" value="TreeGrafter"/>
</dbReference>
<dbReference type="InterPro" id="IPR023214">
    <property type="entry name" value="HAD_sf"/>
</dbReference>
<dbReference type="PANTHER" id="PTHR12083">
    <property type="entry name" value="BIFUNCTIONAL POLYNUCLEOTIDE PHOSPHATASE/KINASE"/>
    <property type="match status" value="1"/>
</dbReference>
<dbReference type="SUPFAM" id="SSF56784">
    <property type="entry name" value="HAD-like"/>
    <property type="match status" value="1"/>
</dbReference>
<accession>A0A6C0EIW6</accession>
<proteinExistence type="predicted"/>
<dbReference type="Gene3D" id="3.40.50.1000">
    <property type="entry name" value="HAD superfamily/HAD-like"/>
    <property type="match status" value="1"/>
</dbReference>
<dbReference type="GO" id="GO:0046404">
    <property type="term" value="F:ATP-dependent polydeoxyribonucleotide 5'-hydroxyl-kinase activity"/>
    <property type="evidence" value="ECO:0007669"/>
    <property type="project" value="TreeGrafter"/>
</dbReference>
<dbReference type="SUPFAM" id="SSF52540">
    <property type="entry name" value="P-loop containing nucleoside triphosphate hydrolases"/>
    <property type="match status" value="1"/>
</dbReference>
<dbReference type="EMBL" id="MN738866">
    <property type="protein sequence ID" value="QHT28977.1"/>
    <property type="molecule type" value="Genomic_DNA"/>
</dbReference>
<evidence type="ECO:0000313" key="1">
    <source>
        <dbReference type="EMBL" id="QHT28977.1"/>
    </source>
</evidence>
<name>A0A6C0EIW6_9ZZZZ</name>
<dbReference type="GO" id="GO:0046403">
    <property type="term" value="F:polynucleotide 3'-phosphatase activity"/>
    <property type="evidence" value="ECO:0007669"/>
    <property type="project" value="TreeGrafter"/>
</dbReference>
<organism evidence="1">
    <name type="scientific">viral metagenome</name>
    <dbReference type="NCBI Taxonomy" id="1070528"/>
    <lineage>
        <taxon>unclassified sequences</taxon>
        <taxon>metagenomes</taxon>
        <taxon>organismal metagenomes</taxon>
    </lineage>
</organism>
<dbReference type="Gene3D" id="3.40.50.300">
    <property type="entry name" value="P-loop containing nucleotide triphosphate hydrolases"/>
    <property type="match status" value="1"/>
</dbReference>
<reference evidence="1" key="1">
    <citation type="journal article" date="2020" name="Nature">
        <title>Giant virus diversity and host interactions through global metagenomics.</title>
        <authorList>
            <person name="Schulz F."/>
            <person name="Roux S."/>
            <person name="Paez-Espino D."/>
            <person name="Jungbluth S."/>
            <person name="Walsh D.A."/>
            <person name="Denef V.J."/>
            <person name="McMahon K.D."/>
            <person name="Konstantinidis K.T."/>
            <person name="Eloe-Fadrosh E.A."/>
            <person name="Kyrpides N.C."/>
            <person name="Woyke T."/>
        </authorList>
    </citation>
    <scope>NUCLEOTIDE SEQUENCE</scope>
    <source>
        <strain evidence="1">GVMAG-M-3300001351-8</strain>
    </source>
</reference>
<evidence type="ECO:0008006" key="2">
    <source>
        <dbReference type="Google" id="ProtNLM"/>
    </source>
</evidence>
<dbReference type="NCBIfam" id="TIGR01662">
    <property type="entry name" value="HAD-SF-IIIA"/>
    <property type="match status" value="1"/>
</dbReference>
<dbReference type="InterPro" id="IPR013954">
    <property type="entry name" value="PNK3P"/>
</dbReference>
<dbReference type="InterPro" id="IPR036412">
    <property type="entry name" value="HAD-like_sf"/>
</dbReference>
<sequence length="361" mass="42317">MDSTILIYNSQDLKENIATFDLDHTLIQPKNNKVFPTDNLDWEWKANAQSILKLFNQSGWSIVVFTNQGGVEKGLITKENLLLKFKNINSDLNLNITFVASIKHNYNRKPFPGMWNYFIKEHCFKNAFYCGDAFDPTHRKLKASDLKFALNLNIPFIKNTDLFKDGFQIETLSKLYFNVDRLNYINFTTQLPNKLIKLEKLKFIQFITPFKYLFIVAPPSSGKTTFCKKYLSNYIRLSKDNYPTPSKYMKEISNYLNSPDYLNSNIVFDNTNYTSKSRDVIIQKLLDNDVELNQIGFIYIDTAKQNSLYLNNYRHFISEGSVKLLPEIAIHKYYKSLEIPIKNTLKLSNWIQLEHLKMFIM</sequence>
<protein>
    <recommendedName>
        <fullName evidence="2">DNA 3'-phosphatase</fullName>
    </recommendedName>
</protein>
<dbReference type="InterPro" id="IPR027417">
    <property type="entry name" value="P-loop_NTPase"/>
</dbReference>